<dbReference type="Pfam" id="PF01370">
    <property type="entry name" value="Epimerase"/>
    <property type="match status" value="1"/>
</dbReference>
<dbReference type="SUPFAM" id="SSF51735">
    <property type="entry name" value="NAD(P)-binding Rossmann-fold domains"/>
    <property type="match status" value="1"/>
</dbReference>
<comment type="caution">
    <text evidence="2">The sequence shown here is derived from an EMBL/GenBank/DDBJ whole genome shotgun (WGS) entry which is preliminary data.</text>
</comment>
<dbReference type="PANTHER" id="PTHR43245:SF51">
    <property type="entry name" value="SHORT CHAIN DEHYDROGENASE_REDUCTASE FAMILY 42E, MEMBER 2"/>
    <property type="match status" value="1"/>
</dbReference>
<dbReference type="InterPro" id="IPR036291">
    <property type="entry name" value="NAD(P)-bd_dom_sf"/>
</dbReference>
<feature type="domain" description="NAD-dependent epimerase/dehydratase" evidence="1">
    <location>
        <begin position="1"/>
        <end position="203"/>
    </location>
</feature>
<dbReference type="AlphaFoldDB" id="A0AAE4B0J1"/>
<organism evidence="2 3">
    <name type="scientific">Catenuloplanes indicus</name>
    <dbReference type="NCBI Taxonomy" id="137267"/>
    <lineage>
        <taxon>Bacteria</taxon>
        <taxon>Bacillati</taxon>
        <taxon>Actinomycetota</taxon>
        <taxon>Actinomycetes</taxon>
        <taxon>Micromonosporales</taxon>
        <taxon>Micromonosporaceae</taxon>
        <taxon>Catenuloplanes</taxon>
    </lineage>
</organism>
<dbReference type="CDD" id="cd08946">
    <property type="entry name" value="SDR_e"/>
    <property type="match status" value="1"/>
</dbReference>
<accession>A0AAE4B0J1</accession>
<dbReference type="Gene3D" id="3.40.50.720">
    <property type="entry name" value="NAD(P)-binding Rossmann-like Domain"/>
    <property type="match status" value="1"/>
</dbReference>
<dbReference type="RefSeq" id="WP_307245045.1">
    <property type="nucleotide sequence ID" value="NZ_JAUSUZ010000001.1"/>
</dbReference>
<evidence type="ECO:0000259" key="1">
    <source>
        <dbReference type="Pfam" id="PF01370"/>
    </source>
</evidence>
<gene>
    <name evidence="2" type="ORF">J2S42_006333</name>
</gene>
<evidence type="ECO:0000313" key="2">
    <source>
        <dbReference type="EMBL" id="MDQ0369664.1"/>
    </source>
</evidence>
<dbReference type="InterPro" id="IPR050177">
    <property type="entry name" value="Lipid_A_modif_metabolic_enz"/>
</dbReference>
<keyword evidence="3" id="KW-1185">Reference proteome</keyword>
<protein>
    <submittedName>
        <fullName evidence="2">Nucleoside-diphosphate-sugar epimerase</fullName>
    </submittedName>
</protein>
<dbReference type="EMBL" id="JAUSUZ010000001">
    <property type="protein sequence ID" value="MDQ0369664.1"/>
    <property type="molecule type" value="Genomic_DNA"/>
</dbReference>
<reference evidence="2 3" key="1">
    <citation type="submission" date="2023-07" db="EMBL/GenBank/DDBJ databases">
        <title>Sequencing the genomes of 1000 actinobacteria strains.</title>
        <authorList>
            <person name="Klenk H.-P."/>
        </authorList>
    </citation>
    <scope>NUCLEOTIDE SEQUENCE [LARGE SCALE GENOMIC DNA]</scope>
    <source>
        <strain evidence="2 3">DSM 44709</strain>
    </source>
</reference>
<dbReference type="Proteomes" id="UP001240236">
    <property type="component" value="Unassembled WGS sequence"/>
</dbReference>
<name>A0AAE4B0J1_9ACTN</name>
<evidence type="ECO:0000313" key="3">
    <source>
        <dbReference type="Proteomes" id="UP001240236"/>
    </source>
</evidence>
<dbReference type="InterPro" id="IPR001509">
    <property type="entry name" value="Epimerase_deHydtase"/>
</dbReference>
<sequence length="285" mass="29938">MTGASGFCGGYVARGARALGADVVCLGRRPGPDGTRHVRWDAAAGPPDLSGADLVVHLAAAVGDPAPGRRAERAFHAVNVDGTRWLLDAAGARPVVWVSSGSVYRAHDGVVTEDHPVDGQRTAYGRTKAAGERLALNAGAVVLRPRAVYGHGDPHLLPRLRRAVRRGVIRLPGPDTLLSLTAVENLADACLRAHAWPAGPYNIADSRPYPRNETVARVLPGVRVHEIPLPVALAAAALRARGVTRYAVEQLAHGLVLDIGRARARGWEPARHLGDFLGGAGAGPR</sequence>
<proteinExistence type="predicted"/>
<dbReference type="PANTHER" id="PTHR43245">
    <property type="entry name" value="BIFUNCTIONAL POLYMYXIN RESISTANCE PROTEIN ARNA"/>
    <property type="match status" value="1"/>
</dbReference>